<dbReference type="InterPro" id="IPR001373">
    <property type="entry name" value="Cullin_N"/>
</dbReference>
<dbReference type="InterPro" id="IPR016159">
    <property type="entry name" value="Cullin_repeat-like_dom_sf"/>
</dbReference>
<evidence type="ECO:0000313" key="4">
    <source>
        <dbReference type="Proteomes" id="UP000187203"/>
    </source>
</evidence>
<dbReference type="Gene3D" id="1.20.1310.10">
    <property type="entry name" value="Cullin Repeats"/>
    <property type="match status" value="3"/>
</dbReference>
<name>A0A1R3JBX7_9ROSI</name>
<accession>A0A1R3JBX7</accession>
<dbReference type="FunFam" id="1.20.1310.10:FF:000021">
    <property type="entry name" value="Cullin-1, putative"/>
    <property type="match status" value="1"/>
</dbReference>
<dbReference type="GO" id="GO:0031625">
    <property type="term" value="F:ubiquitin protein ligase binding"/>
    <property type="evidence" value="ECO:0007669"/>
    <property type="project" value="InterPro"/>
</dbReference>
<dbReference type="InterPro" id="IPR045093">
    <property type="entry name" value="Cullin"/>
</dbReference>
<gene>
    <name evidence="3" type="ORF">COLO4_17650</name>
</gene>
<evidence type="ECO:0000313" key="3">
    <source>
        <dbReference type="EMBL" id="OMO92341.1"/>
    </source>
</evidence>
<reference evidence="4" key="1">
    <citation type="submission" date="2013-09" db="EMBL/GenBank/DDBJ databases">
        <title>Corchorus olitorius genome sequencing.</title>
        <authorList>
            <person name="Alam M."/>
            <person name="Haque M.S."/>
            <person name="Islam M.S."/>
            <person name="Emdad E.M."/>
            <person name="Islam M.M."/>
            <person name="Ahmed B."/>
            <person name="Halim A."/>
            <person name="Hossen Q.M.M."/>
            <person name="Hossain M.Z."/>
            <person name="Ahmed R."/>
            <person name="Khan M.M."/>
            <person name="Islam R."/>
            <person name="Rashid M.M."/>
            <person name="Khan S.A."/>
            <person name="Rahman M.S."/>
            <person name="Alam M."/>
            <person name="Yahiya A.S."/>
            <person name="Khan M.S."/>
            <person name="Azam M.S."/>
            <person name="Haque T."/>
            <person name="Lashkar M.Z.H."/>
            <person name="Akhand A.I."/>
            <person name="Morshed G."/>
            <person name="Roy S."/>
            <person name="Uddin K.S."/>
            <person name="Rabeya T."/>
            <person name="Hossain A.S."/>
            <person name="Chowdhury A."/>
            <person name="Snigdha A.R."/>
            <person name="Mortoza M.S."/>
            <person name="Matin S.A."/>
            <person name="Hoque S.M.E."/>
            <person name="Islam M.K."/>
            <person name="Roy D.K."/>
            <person name="Haider R."/>
            <person name="Moosa M.M."/>
            <person name="Elias S.M."/>
            <person name="Hasan A.M."/>
            <person name="Jahan S."/>
            <person name="Shafiuddin M."/>
            <person name="Mahmood N."/>
            <person name="Shommy N.S."/>
        </authorList>
    </citation>
    <scope>NUCLEOTIDE SEQUENCE [LARGE SCALE GENOMIC DNA]</scope>
    <source>
        <strain evidence="4">cv. O-4</strain>
    </source>
</reference>
<protein>
    <recommendedName>
        <fullName evidence="2">Cullin N-terminal domain-containing protein</fullName>
    </recommendedName>
</protein>
<dbReference type="AlphaFoldDB" id="A0A1R3JBX7"/>
<keyword evidence="4" id="KW-1185">Reference proteome</keyword>
<evidence type="ECO:0000259" key="2">
    <source>
        <dbReference type="Pfam" id="PF00888"/>
    </source>
</evidence>
<dbReference type="OrthoDB" id="27073at2759"/>
<feature type="domain" description="Cullin N-terminal" evidence="2">
    <location>
        <begin position="13"/>
        <end position="369"/>
    </location>
</feature>
<dbReference type="STRING" id="93759.A0A1R3JBX7"/>
<sequence>MDRKTISFEQGWKYMEKGITKLKRIMEGRPEPPFTTEECMSLYTTVYNMCAQKAPYDYSLQLYDKYREVIENYIDATVLPSIVDKYDNESMLRELVHRWANHKFMIKWLSRFFSYLEQIFIARNKLPSLFEVGMTCFRNLVYKVVHEKVTKAVILFINEEREGKQIDRALVKDVLEIFIEMGMDCYEKDFEAEFIKDSGDYYSRKALSWINEEDSSCSDYMIKVEECLNKEKERMTYYLKNSRTETKLIEKVQHELLVVHSNQILEKENYGFRALLRDDDKVDHLSRIFRLYCEIPQGLDSVSNMFKEHITAEGMALIQQAEDAAAASKEALMKKIKELHDKYMEYVVGSFQNHTLFHKALTEAFEVLNLQQNFSSTMKIF</sequence>
<comment type="similarity">
    <text evidence="1">Belongs to the cullin family.</text>
</comment>
<dbReference type="EMBL" id="AWUE01016374">
    <property type="protein sequence ID" value="OMO92341.1"/>
    <property type="molecule type" value="Genomic_DNA"/>
</dbReference>
<dbReference type="Proteomes" id="UP000187203">
    <property type="component" value="Unassembled WGS sequence"/>
</dbReference>
<dbReference type="SUPFAM" id="SSF74788">
    <property type="entry name" value="Cullin repeat-like"/>
    <property type="match status" value="1"/>
</dbReference>
<organism evidence="3 4">
    <name type="scientific">Corchorus olitorius</name>
    <dbReference type="NCBI Taxonomy" id="93759"/>
    <lineage>
        <taxon>Eukaryota</taxon>
        <taxon>Viridiplantae</taxon>
        <taxon>Streptophyta</taxon>
        <taxon>Embryophyta</taxon>
        <taxon>Tracheophyta</taxon>
        <taxon>Spermatophyta</taxon>
        <taxon>Magnoliopsida</taxon>
        <taxon>eudicotyledons</taxon>
        <taxon>Gunneridae</taxon>
        <taxon>Pentapetalae</taxon>
        <taxon>rosids</taxon>
        <taxon>malvids</taxon>
        <taxon>Malvales</taxon>
        <taxon>Malvaceae</taxon>
        <taxon>Grewioideae</taxon>
        <taxon>Apeibeae</taxon>
        <taxon>Corchorus</taxon>
    </lineage>
</organism>
<dbReference type="Pfam" id="PF00888">
    <property type="entry name" value="Cullin"/>
    <property type="match status" value="1"/>
</dbReference>
<dbReference type="FunFam" id="1.20.1310.10:FF:000001">
    <property type="entry name" value="Cullin 3"/>
    <property type="match status" value="1"/>
</dbReference>
<dbReference type="GO" id="GO:0006511">
    <property type="term" value="P:ubiquitin-dependent protein catabolic process"/>
    <property type="evidence" value="ECO:0007669"/>
    <property type="project" value="InterPro"/>
</dbReference>
<evidence type="ECO:0000256" key="1">
    <source>
        <dbReference type="ARBA" id="ARBA00006019"/>
    </source>
</evidence>
<dbReference type="PANTHER" id="PTHR11932">
    <property type="entry name" value="CULLIN"/>
    <property type="match status" value="1"/>
</dbReference>
<proteinExistence type="inferred from homology"/>
<comment type="caution">
    <text evidence="3">The sequence shown here is derived from an EMBL/GenBank/DDBJ whole genome shotgun (WGS) entry which is preliminary data.</text>
</comment>